<proteinExistence type="predicted"/>
<organism evidence="3 4">
    <name type="scientific">Nocardia carnea</name>
    <dbReference type="NCBI Taxonomy" id="37328"/>
    <lineage>
        <taxon>Bacteria</taxon>
        <taxon>Bacillati</taxon>
        <taxon>Actinomycetota</taxon>
        <taxon>Actinomycetes</taxon>
        <taxon>Mycobacteriales</taxon>
        <taxon>Nocardiaceae</taxon>
        <taxon>Nocardia</taxon>
    </lineage>
</organism>
<dbReference type="Proteomes" id="UP001611263">
    <property type="component" value="Unassembled WGS sequence"/>
</dbReference>
<accession>A0ABW7TMT6</accession>
<comment type="caution">
    <text evidence="3">The sequence shown here is derived from an EMBL/GenBank/DDBJ whole genome shotgun (WGS) entry which is preliminary data.</text>
</comment>
<dbReference type="CDD" id="cd07197">
    <property type="entry name" value="nitrilase"/>
    <property type="match status" value="1"/>
</dbReference>
<feature type="domain" description="CN hydrolase" evidence="2">
    <location>
        <begin position="21"/>
        <end position="279"/>
    </location>
</feature>
<sequence length="338" mass="36076">MNTTELRLGQAAATFERVKGMTVAAVQAVSENGAARQNLTGAARLVREAAAAGAELIVCPEFLATGYEYDERIWERAEPAGGATEHWLAELAGGCGVYIGAGYLEADGDQFYNTFSLFGPDGTLAGRVRKASLPFCEGWYFAPSDESKIIDTEIGRIAVGICNDNQTAWFYRHLAEQAPDLLLMPHSAPTPRLPVVAGAFRRQLAAIGEFYARQFGIPVVYTNKAASGTNWTPVPILPVLRVPLLCEGGSAIYGAGGEKVARRDDSGAGVVIGQVELDPAAKRHPADPPAGYWAREPDIAPGLAGRAFDVLARMGHRGYIANFRRGGVALSKSRPEVT</sequence>
<dbReference type="Gene3D" id="3.60.110.10">
    <property type="entry name" value="Carbon-nitrogen hydrolase"/>
    <property type="match status" value="1"/>
</dbReference>
<protein>
    <submittedName>
        <fullName evidence="3">Carbon-nitrogen hydrolase family protein</fullName>
    </submittedName>
</protein>
<dbReference type="PROSITE" id="PS50263">
    <property type="entry name" value="CN_HYDROLASE"/>
    <property type="match status" value="1"/>
</dbReference>
<dbReference type="PANTHER" id="PTHR43674:SF2">
    <property type="entry name" value="BETA-UREIDOPROPIONASE"/>
    <property type="match status" value="1"/>
</dbReference>
<dbReference type="RefSeq" id="WP_051157320.1">
    <property type="nucleotide sequence ID" value="NZ_JBIRUQ010000002.1"/>
</dbReference>
<dbReference type="PANTHER" id="PTHR43674">
    <property type="entry name" value="NITRILASE C965.09-RELATED"/>
    <property type="match status" value="1"/>
</dbReference>
<dbReference type="InterPro" id="IPR050345">
    <property type="entry name" value="Aliph_Amidase/BUP"/>
</dbReference>
<evidence type="ECO:0000259" key="2">
    <source>
        <dbReference type="PROSITE" id="PS50263"/>
    </source>
</evidence>
<reference evidence="3 4" key="1">
    <citation type="submission" date="2024-10" db="EMBL/GenBank/DDBJ databases">
        <title>The Natural Products Discovery Center: Release of the First 8490 Sequenced Strains for Exploring Actinobacteria Biosynthetic Diversity.</title>
        <authorList>
            <person name="Kalkreuter E."/>
            <person name="Kautsar S.A."/>
            <person name="Yang D."/>
            <person name="Bader C.D."/>
            <person name="Teijaro C.N."/>
            <person name="Fluegel L."/>
            <person name="Davis C.M."/>
            <person name="Simpson J.R."/>
            <person name="Lauterbach L."/>
            <person name="Steele A.D."/>
            <person name="Gui C."/>
            <person name="Meng S."/>
            <person name="Li G."/>
            <person name="Viehrig K."/>
            <person name="Ye F."/>
            <person name="Su P."/>
            <person name="Kiefer A.F."/>
            <person name="Nichols A."/>
            <person name="Cepeda A.J."/>
            <person name="Yan W."/>
            <person name="Fan B."/>
            <person name="Jiang Y."/>
            <person name="Adhikari A."/>
            <person name="Zheng C.-J."/>
            <person name="Schuster L."/>
            <person name="Cowan T.M."/>
            <person name="Smanski M.J."/>
            <person name="Chevrette M.G."/>
            <person name="De Carvalho L.P.S."/>
            <person name="Shen B."/>
        </authorList>
    </citation>
    <scope>NUCLEOTIDE SEQUENCE [LARGE SCALE GENOMIC DNA]</scope>
    <source>
        <strain evidence="3 4">NPDC020568</strain>
    </source>
</reference>
<dbReference type="InterPro" id="IPR003010">
    <property type="entry name" value="C-N_Hydrolase"/>
</dbReference>
<dbReference type="InterPro" id="IPR036526">
    <property type="entry name" value="C-N_Hydrolase_sf"/>
</dbReference>
<gene>
    <name evidence="3" type="ORF">ACH4WX_12560</name>
</gene>
<dbReference type="SUPFAM" id="SSF56317">
    <property type="entry name" value="Carbon-nitrogen hydrolase"/>
    <property type="match status" value="1"/>
</dbReference>
<keyword evidence="1 3" id="KW-0378">Hydrolase</keyword>
<evidence type="ECO:0000313" key="4">
    <source>
        <dbReference type="Proteomes" id="UP001611263"/>
    </source>
</evidence>
<dbReference type="Pfam" id="PF00795">
    <property type="entry name" value="CN_hydrolase"/>
    <property type="match status" value="1"/>
</dbReference>
<dbReference type="GeneID" id="93509341"/>
<evidence type="ECO:0000256" key="1">
    <source>
        <dbReference type="ARBA" id="ARBA00022801"/>
    </source>
</evidence>
<evidence type="ECO:0000313" key="3">
    <source>
        <dbReference type="EMBL" id="MFI1461542.1"/>
    </source>
</evidence>
<keyword evidence="4" id="KW-1185">Reference proteome</keyword>
<dbReference type="EMBL" id="JBIRUQ010000002">
    <property type="protein sequence ID" value="MFI1461542.1"/>
    <property type="molecule type" value="Genomic_DNA"/>
</dbReference>
<dbReference type="GO" id="GO:0016787">
    <property type="term" value="F:hydrolase activity"/>
    <property type="evidence" value="ECO:0007669"/>
    <property type="project" value="UniProtKB-KW"/>
</dbReference>
<name>A0ABW7TMT6_9NOCA</name>